<dbReference type="EMBL" id="OW240917">
    <property type="protein sequence ID" value="CAH2300908.1"/>
    <property type="molecule type" value="Genomic_DNA"/>
</dbReference>
<gene>
    <name evidence="2" type="ORF">PECUL_23A032210</name>
</gene>
<reference evidence="2" key="1">
    <citation type="submission" date="2022-03" db="EMBL/GenBank/DDBJ databases">
        <authorList>
            <person name="Alioto T."/>
            <person name="Alioto T."/>
            <person name="Gomez Garrido J."/>
        </authorList>
    </citation>
    <scope>NUCLEOTIDE SEQUENCE</scope>
</reference>
<dbReference type="AlphaFoldDB" id="A0AAD1WE47"/>
<proteinExistence type="predicted"/>
<feature type="non-terminal residue" evidence="2">
    <location>
        <position position="51"/>
    </location>
</feature>
<dbReference type="Proteomes" id="UP001295444">
    <property type="component" value="Chromosome 06"/>
</dbReference>
<protein>
    <submittedName>
        <fullName evidence="2">Uncharacterized protein</fullName>
    </submittedName>
</protein>
<organism evidence="2 3">
    <name type="scientific">Pelobates cultripes</name>
    <name type="common">Western spadefoot toad</name>
    <dbReference type="NCBI Taxonomy" id="61616"/>
    <lineage>
        <taxon>Eukaryota</taxon>
        <taxon>Metazoa</taxon>
        <taxon>Chordata</taxon>
        <taxon>Craniata</taxon>
        <taxon>Vertebrata</taxon>
        <taxon>Euteleostomi</taxon>
        <taxon>Amphibia</taxon>
        <taxon>Batrachia</taxon>
        <taxon>Anura</taxon>
        <taxon>Pelobatoidea</taxon>
        <taxon>Pelobatidae</taxon>
        <taxon>Pelobates</taxon>
    </lineage>
</organism>
<feature type="region of interest" description="Disordered" evidence="1">
    <location>
        <begin position="1"/>
        <end position="30"/>
    </location>
</feature>
<keyword evidence="3" id="KW-1185">Reference proteome</keyword>
<evidence type="ECO:0000313" key="3">
    <source>
        <dbReference type="Proteomes" id="UP001295444"/>
    </source>
</evidence>
<name>A0AAD1WE47_PELCU</name>
<evidence type="ECO:0000256" key="1">
    <source>
        <dbReference type="SAM" id="MobiDB-lite"/>
    </source>
</evidence>
<sequence>MKGGADTKAIAPCTDQPKTASATRTPGDREDKLGYTAKLERIFQDFWHKLE</sequence>
<accession>A0AAD1WE47</accession>
<evidence type="ECO:0000313" key="2">
    <source>
        <dbReference type="EMBL" id="CAH2300908.1"/>
    </source>
</evidence>